<dbReference type="FunFam" id="1.10.1200.10:FF:000016">
    <property type="entry name" value="Non-ribosomal peptide synthase"/>
    <property type="match status" value="1"/>
</dbReference>
<dbReference type="InterPro" id="IPR036514">
    <property type="entry name" value="SGNH_hydro_sf"/>
</dbReference>
<dbReference type="Pfam" id="PF00550">
    <property type="entry name" value="PP-binding"/>
    <property type="match status" value="1"/>
</dbReference>
<accession>A0A8J7DCD6</accession>
<organism evidence="5 6">
    <name type="scientific">Vasconcelosia minhoensis LEGE 07310</name>
    <dbReference type="NCBI Taxonomy" id="915328"/>
    <lineage>
        <taxon>Bacteria</taxon>
        <taxon>Bacillati</taxon>
        <taxon>Cyanobacteriota</taxon>
        <taxon>Cyanophyceae</taxon>
        <taxon>Nodosilineales</taxon>
        <taxon>Cymatolegaceae</taxon>
        <taxon>Vasconcelosia</taxon>
        <taxon>Vasconcelosia minhoensis</taxon>
    </lineage>
</organism>
<evidence type="ECO:0000313" key="6">
    <source>
        <dbReference type="Proteomes" id="UP000636505"/>
    </source>
</evidence>
<dbReference type="AlphaFoldDB" id="A0A8J7DCD6"/>
<evidence type="ECO:0000256" key="3">
    <source>
        <dbReference type="SAM" id="MobiDB-lite"/>
    </source>
</evidence>
<reference evidence="5" key="1">
    <citation type="submission" date="2020-10" db="EMBL/GenBank/DDBJ databases">
        <authorList>
            <person name="Castelo-Branco R."/>
            <person name="Eusebio N."/>
            <person name="Adriana R."/>
            <person name="Vieira A."/>
            <person name="Brugerolle De Fraissinette N."/>
            <person name="Rezende De Castro R."/>
            <person name="Schneider M.P."/>
            <person name="Vasconcelos V."/>
            <person name="Leao P.N."/>
        </authorList>
    </citation>
    <scope>NUCLEOTIDE SEQUENCE</scope>
    <source>
        <strain evidence="5">LEGE 07310</strain>
    </source>
</reference>
<evidence type="ECO:0000313" key="5">
    <source>
        <dbReference type="EMBL" id="MBE9077558.1"/>
    </source>
</evidence>
<dbReference type="InterPro" id="IPR023214">
    <property type="entry name" value="HAD_sf"/>
</dbReference>
<dbReference type="SUPFAM" id="SSF53474">
    <property type="entry name" value="alpha/beta-Hydrolases"/>
    <property type="match status" value="1"/>
</dbReference>
<evidence type="ECO:0000259" key="4">
    <source>
        <dbReference type="PROSITE" id="PS50075"/>
    </source>
</evidence>
<dbReference type="Gene3D" id="3.40.50.1820">
    <property type="entry name" value="alpha/beta hydrolase"/>
    <property type="match status" value="1"/>
</dbReference>
<dbReference type="SUPFAM" id="SSF56784">
    <property type="entry name" value="HAD-like"/>
    <property type="match status" value="1"/>
</dbReference>
<dbReference type="Gene3D" id="1.10.1200.10">
    <property type="entry name" value="ACP-like"/>
    <property type="match status" value="1"/>
</dbReference>
<dbReference type="NCBIfam" id="TIGR01681">
    <property type="entry name" value="HAD-SF-IIIC"/>
    <property type="match status" value="1"/>
</dbReference>
<dbReference type="SMART" id="SM00823">
    <property type="entry name" value="PKS_PP"/>
    <property type="match status" value="1"/>
</dbReference>
<comment type="caution">
    <text evidence="5">The sequence shown here is derived from an EMBL/GenBank/DDBJ whole genome shotgun (WGS) entry which is preliminary data.</text>
</comment>
<keyword evidence="6" id="KW-1185">Reference proteome</keyword>
<sequence>MVSQAHRNASKLSEHSVPTSQQNSKKAMQVAIAATFTAEPLADSLAFWSQTLSLDCTVTFAPYNQIFQQLLNPTSLLAQNSAGANVVLIRFEDLLPAEALASADSAAAPMEQTVQELISALQSAAAQSATPYLLYVAPASPTAEATYAALFEQLQQQLVSALEPCKGIYVTTADQIAQRYPVDAFYDAKRDSLGHIPYTDLYFTALGSAIARQLSALTRAPYKVIVLDCDNTLWKGVCGEIGPQGIGLDAPWLALQNFMVARSQAGMLLCLCSKNVEEDVDEVFRQRQDMPLKPSHLVSSRINWQPKSENIRSLAQELNLGLDSFIFIDDNPIECSEVRASCPQVLTLQLPQATEKIPQFLEQAWPFDQLQVTEADSQRTQLYKQNIERDRFLQETVSFESFIEGLQLQIEITPVQPEQVARVAQLTQRTNQFNATTVRRSEADIRQFCQSEGDCWVVEVRDRFGDYGLVGVILARAEASQLSVDTFLLSCRVLGRGVEHRMVAHLGQVAVERGLDTVHLPYLPTAKNKPVANFLAAIGKDFEQAQAQRTDYTLPTEAARSLHFSLTQPEAPVQAQSQAQAKSAAQPSAAVSRASVSELWNRIASDLVTPAQILAAVEAQQQRQRSSQARFVPPQTETEKTLAAIWQSGLRIDQVGRQDNFFELGGTSLLAVEVFAQIEDRFGQRLPMTVLLEHPTVEKLAALLDQEDSAADRWRSLVPIQPNGSELPLFFIHGGFGDVLGIGELVKHLGPQQPLYALRGVGLDGQQLPLPTIEAMAAHYIAEIQTVQPHGPYQLVGQCSGGIVVYEMAQQLTQQGEEVALAALLDTPHPQLDQYVLARARYYYHKPSYRHSRFDWSYFLFTANFYRRRLGYAKNYHLEQLKQRDSGERIEYLGSFLNKLTQGVQNKLQRPSRKPSTARDRGSRKPNNSAQPPAPQPAARSGKAREREQLIKDRFFETFVRAQQNYLPKPYPGQLDFLLTKLHTYVPRFYPYQPQSLWANQQAVESVDGLLLGWDRHVDPDRFKLHMVESKHQHLYESPYLENLASVLTSCLGAKPQ</sequence>
<dbReference type="InterPro" id="IPR029058">
    <property type="entry name" value="AB_hydrolase_fold"/>
</dbReference>
<dbReference type="PANTHER" id="PTHR43775:SF37">
    <property type="entry name" value="SI:DKEY-61P9.11"/>
    <property type="match status" value="1"/>
</dbReference>
<dbReference type="PANTHER" id="PTHR43775">
    <property type="entry name" value="FATTY ACID SYNTHASE"/>
    <property type="match status" value="1"/>
</dbReference>
<dbReference type="InterPro" id="IPR050091">
    <property type="entry name" value="PKS_NRPS_Biosynth_Enz"/>
</dbReference>
<dbReference type="GO" id="GO:0031177">
    <property type="term" value="F:phosphopantetheine binding"/>
    <property type="evidence" value="ECO:0007669"/>
    <property type="project" value="InterPro"/>
</dbReference>
<feature type="domain" description="Carrier" evidence="4">
    <location>
        <begin position="633"/>
        <end position="708"/>
    </location>
</feature>
<dbReference type="InterPro" id="IPR009081">
    <property type="entry name" value="PP-bd_ACP"/>
</dbReference>
<dbReference type="Gene3D" id="3.40.630.30">
    <property type="match status" value="1"/>
</dbReference>
<dbReference type="InterPro" id="IPR036412">
    <property type="entry name" value="HAD-like_sf"/>
</dbReference>
<dbReference type="InterPro" id="IPR020806">
    <property type="entry name" value="PKS_PP-bd"/>
</dbReference>
<dbReference type="Pfam" id="PF00975">
    <property type="entry name" value="Thioesterase"/>
    <property type="match status" value="1"/>
</dbReference>
<dbReference type="SUPFAM" id="SSF55729">
    <property type="entry name" value="Acyl-CoA N-acyltransferases (Nat)"/>
    <property type="match status" value="1"/>
</dbReference>
<evidence type="ECO:0000256" key="2">
    <source>
        <dbReference type="ARBA" id="ARBA00022553"/>
    </source>
</evidence>
<dbReference type="RefSeq" id="WP_193906452.1">
    <property type="nucleotide sequence ID" value="NZ_JADEXG010000018.1"/>
</dbReference>
<dbReference type="GO" id="GO:0005886">
    <property type="term" value="C:plasma membrane"/>
    <property type="evidence" value="ECO:0007669"/>
    <property type="project" value="TreeGrafter"/>
</dbReference>
<dbReference type="GO" id="GO:0071770">
    <property type="term" value="P:DIM/DIP cell wall layer assembly"/>
    <property type="evidence" value="ECO:0007669"/>
    <property type="project" value="TreeGrafter"/>
</dbReference>
<protein>
    <submittedName>
        <fullName evidence="5">HAD-IIIC family phosphatase</fullName>
    </submittedName>
</protein>
<dbReference type="InterPro" id="IPR036736">
    <property type="entry name" value="ACP-like_sf"/>
</dbReference>
<dbReference type="GO" id="GO:0006633">
    <property type="term" value="P:fatty acid biosynthetic process"/>
    <property type="evidence" value="ECO:0007669"/>
    <property type="project" value="TreeGrafter"/>
</dbReference>
<dbReference type="InterPro" id="IPR016181">
    <property type="entry name" value="Acyl_CoA_acyltransferase"/>
</dbReference>
<dbReference type="Gene3D" id="3.40.50.1000">
    <property type="entry name" value="HAD superfamily/HAD-like"/>
    <property type="match status" value="1"/>
</dbReference>
<dbReference type="SUPFAM" id="SSF47336">
    <property type="entry name" value="ACP-like"/>
    <property type="match status" value="1"/>
</dbReference>
<dbReference type="Proteomes" id="UP000636505">
    <property type="component" value="Unassembled WGS sequence"/>
</dbReference>
<name>A0A8J7DCD6_9CYAN</name>
<evidence type="ECO:0000256" key="1">
    <source>
        <dbReference type="ARBA" id="ARBA00022450"/>
    </source>
</evidence>
<keyword evidence="1" id="KW-0596">Phosphopantetheine</keyword>
<dbReference type="NCBIfam" id="TIGR01686">
    <property type="entry name" value="FkbH"/>
    <property type="match status" value="1"/>
</dbReference>
<dbReference type="GO" id="GO:0004312">
    <property type="term" value="F:fatty acid synthase activity"/>
    <property type="evidence" value="ECO:0007669"/>
    <property type="project" value="TreeGrafter"/>
</dbReference>
<feature type="region of interest" description="Disordered" evidence="3">
    <location>
        <begin position="904"/>
        <end position="944"/>
    </location>
</feature>
<dbReference type="GO" id="GO:0044550">
    <property type="term" value="P:secondary metabolite biosynthetic process"/>
    <property type="evidence" value="ECO:0007669"/>
    <property type="project" value="UniProtKB-ARBA"/>
</dbReference>
<dbReference type="GO" id="GO:0005737">
    <property type="term" value="C:cytoplasm"/>
    <property type="evidence" value="ECO:0007669"/>
    <property type="project" value="TreeGrafter"/>
</dbReference>
<dbReference type="PROSITE" id="PS50075">
    <property type="entry name" value="CARRIER"/>
    <property type="match status" value="1"/>
</dbReference>
<dbReference type="Gene3D" id="3.40.50.1110">
    <property type="entry name" value="SGNH hydrolase"/>
    <property type="match status" value="1"/>
</dbReference>
<dbReference type="InterPro" id="IPR001031">
    <property type="entry name" value="Thioesterase"/>
</dbReference>
<gene>
    <name evidence="5" type="ORF">IQ241_09640</name>
</gene>
<keyword evidence="2" id="KW-0597">Phosphoprotein</keyword>
<dbReference type="EMBL" id="JADEXG010000018">
    <property type="protein sequence ID" value="MBE9077558.1"/>
    <property type="molecule type" value="Genomic_DNA"/>
</dbReference>
<dbReference type="InterPro" id="IPR010037">
    <property type="entry name" value="FkbH_domain"/>
</dbReference>
<dbReference type="InterPro" id="IPR010033">
    <property type="entry name" value="HAD_SF_ppase_IIIC"/>
</dbReference>
<feature type="region of interest" description="Disordered" evidence="3">
    <location>
        <begin position="1"/>
        <end position="24"/>
    </location>
</feature>
<proteinExistence type="predicted"/>